<dbReference type="VEuPathDB" id="AmoebaDB:DICPUDRAFT_80174"/>
<dbReference type="GeneID" id="10502369"/>
<dbReference type="RefSeq" id="XP_003289407.1">
    <property type="nucleotide sequence ID" value="XM_003289359.1"/>
</dbReference>
<gene>
    <name evidence="7" type="ORF">DICPUDRAFT_80174</name>
</gene>
<evidence type="ECO:0000259" key="6">
    <source>
        <dbReference type="SMART" id="SM00702"/>
    </source>
</evidence>
<comment type="cofactor">
    <cofactor evidence="1">
        <name>L-ascorbate</name>
        <dbReference type="ChEBI" id="CHEBI:38290"/>
    </cofactor>
</comment>
<dbReference type="GO" id="GO:0005783">
    <property type="term" value="C:endoplasmic reticulum"/>
    <property type="evidence" value="ECO:0000318"/>
    <property type="project" value="GO_Central"/>
</dbReference>
<dbReference type="InterPro" id="IPR044862">
    <property type="entry name" value="Pro_4_hyd_alph_FE2OG_OXY"/>
</dbReference>
<dbReference type="PANTHER" id="PTHR10869:SF236">
    <property type="entry name" value="PROLYL 4-HYDROXYLASE ALPHA SUBUNIT DOMAIN-CONTAINING PROTEIN"/>
    <property type="match status" value="1"/>
</dbReference>
<keyword evidence="8" id="KW-1185">Reference proteome</keyword>
<keyword evidence="2" id="KW-0479">Metal-binding</keyword>
<dbReference type="Proteomes" id="UP000001064">
    <property type="component" value="Unassembled WGS sequence"/>
</dbReference>
<dbReference type="GO" id="GO:0031418">
    <property type="term" value="F:L-ascorbic acid binding"/>
    <property type="evidence" value="ECO:0007669"/>
    <property type="project" value="InterPro"/>
</dbReference>
<dbReference type="GO" id="GO:0004656">
    <property type="term" value="F:procollagen-proline 4-dioxygenase activity"/>
    <property type="evidence" value="ECO:0000318"/>
    <property type="project" value="GO_Central"/>
</dbReference>
<dbReference type="AlphaFoldDB" id="F0ZPQ8"/>
<dbReference type="FunFam" id="2.60.120.620:FF:000037">
    <property type="entry name" value="Phytanoyl-CoA_dioxygenase_(PhyH)/2OG-Fe(II )_oxygenase_superfamily_-_putative"/>
    <property type="match status" value="1"/>
</dbReference>
<evidence type="ECO:0000256" key="1">
    <source>
        <dbReference type="ARBA" id="ARBA00001961"/>
    </source>
</evidence>
<name>F0ZPQ8_DICPU</name>
<protein>
    <recommendedName>
        <fullName evidence="6">Prolyl 4-hydroxylase alpha subunit domain-containing protein</fullName>
    </recommendedName>
</protein>
<evidence type="ECO:0000256" key="4">
    <source>
        <dbReference type="ARBA" id="ARBA00023002"/>
    </source>
</evidence>
<dbReference type="SMART" id="SM00702">
    <property type="entry name" value="P4Hc"/>
    <property type="match status" value="1"/>
</dbReference>
<dbReference type="eggNOG" id="ENOG502S4DV">
    <property type="taxonomic scope" value="Eukaryota"/>
</dbReference>
<dbReference type="GO" id="GO:0005506">
    <property type="term" value="F:iron ion binding"/>
    <property type="evidence" value="ECO:0007669"/>
    <property type="project" value="InterPro"/>
</dbReference>
<sequence>MATQRSNSHHMNSPPECLKSTELKVEKKDLWGGGFLLYNVLSKEECNYFIEECNKLGWESLNWTRGGDGSEGSEGEKKSFRINDRIMVMSDEIAEWCWDRVKRYVVSENPESDGFNNITTKVKPGDDLYKIGSPSGIWRPVGLNPKFRMCRYFEGGLFKKHYDGSYVVSSTKRSLYTFMFYLNDEYTGGETNFLDDQSLKSISTAFKLNGKGGDIEFDDDSLSLDSVKVADRVGPSVDPSKSFTGCLIVFDQSLFHEGSPVLSGKKFIMRTDIMFEKVEDLSPEELGEIDNEVEAERILQMSEELERSGNIEESVKMYKKAFSLSKNLASRYGF</sequence>
<keyword evidence="5" id="KW-0408">Iron</keyword>
<dbReference type="PANTHER" id="PTHR10869">
    <property type="entry name" value="PROLYL 4-HYDROXYLASE ALPHA SUBUNIT"/>
    <property type="match status" value="1"/>
</dbReference>
<evidence type="ECO:0000256" key="3">
    <source>
        <dbReference type="ARBA" id="ARBA00022964"/>
    </source>
</evidence>
<evidence type="ECO:0000313" key="8">
    <source>
        <dbReference type="Proteomes" id="UP000001064"/>
    </source>
</evidence>
<dbReference type="Gene3D" id="2.60.120.620">
    <property type="entry name" value="q2cbj1_9rhob like domain"/>
    <property type="match status" value="1"/>
</dbReference>
<dbReference type="FunCoup" id="F0ZPQ8">
    <property type="interactions" value="35"/>
</dbReference>
<dbReference type="InterPro" id="IPR006620">
    <property type="entry name" value="Pro_4_hyd_alph"/>
</dbReference>
<reference evidence="8" key="1">
    <citation type="journal article" date="2011" name="Genome Biol.">
        <title>Comparative genomics of the social amoebae Dictyostelium discoideum and Dictyostelium purpureum.</title>
        <authorList>
            <consortium name="US DOE Joint Genome Institute (JGI-PGF)"/>
            <person name="Sucgang R."/>
            <person name="Kuo A."/>
            <person name="Tian X."/>
            <person name="Salerno W."/>
            <person name="Parikh A."/>
            <person name="Feasley C.L."/>
            <person name="Dalin E."/>
            <person name="Tu H."/>
            <person name="Huang E."/>
            <person name="Barry K."/>
            <person name="Lindquist E."/>
            <person name="Shapiro H."/>
            <person name="Bruce D."/>
            <person name="Schmutz J."/>
            <person name="Salamov A."/>
            <person name="Fey P."/>
            <person name="Gaudet P."/>
            <person name="Anjard C."/>
            <person name="Babu M.M."/>
            <person name="Basu S."/>
            <person name="Bushmanova Y."/>
            <person name="van der Wel H."/>
            <person name="Katoh-Kurasawa M."/>
            <person name="Dinh C."/>
            <person name="Coutinho P.M."/>
            <person name="Saito T."/>
            <person name="Elias M."/>
            <person name="Schaap P."/>
            <person name="Kay R.R."/>
            <person name="Henrissat B."/>
            <person name="Eichinger L."/>
            <person name="Rivero F."/>
            <person name="Putnam N.H."/>
            <person name="West C.M."/>
            <person name="Loomis W.F."/>
            <person name="Chisholm R.L."/>
            <person name="Shaulsky G."/>
            <person name="Strassmann J.E."/>
            <person name="Queller D.C."/>
            <person name="Kuspa A."/>
            <person name="Grigoriev I.V."/>
        </authorList>
    </citation>
    <scope>NUCLEOTIDE SEQUENCE [LARGE SCALE GENOMIC DNA]</scope>
    <source>
        <strain evidence="8">QSDP1</strain>
    </source>
</reference>
<evidence type="ECO:0000256" key="2">
    <source>
        <dbReference type="ARBA" id="ARBA00022723"/>
    </source>
</evidence>
<keyword evidence="4" id="KW-0560">Oxidoreductase</keyword>
<dbReference type="InParanoid" id="F0ZPQ8"/>
<keyword evidence="3" id="KW-0223">Dioxygenase</keyword>
<accession>F0ZPQ8</accession>
<organism evidence="7 8">
    <name type="scientific">Dictyostelium purpureum</name>
    <name type="common">Slime mold</name>
    <dbReference type="NCBI Taxonomy" id="5786"/>
    <lineage>
        <taxon>Eukaryota</taxon>
        <taxon>Amoebozoa</taxon>
        <taxon>Evosea</taxon>
        <taxon>Eumycetozoa</taxon>
        <taxon>Dictyostelia</taxon>
        <taxon>Dictyosteliales</taxon>
        <taxon>Dictyosteliaceae</taxon>
        <taxon>Dictyostelium</taxon>
    </lineage>
</organism>
<evidence type="ECO:0000256" key="5">
    <source>
        <dbReference type="ARBA" id="ARBA00023004"/>
    </source>
</evidence>
<dbReference type="KEGG" id="dpp:DICPUDRAFT_80174"/>
<evidence type="ECO:0000313" key="7">
    <source>
        <dbReference type="EMBL" id="EGC34077.1"/>
    </source>
</evidence>
<proteinExistence type="predicted"/>
<dbReference type="InterPro" id="IPR045054">
    <property type="entry name" value="P4HA-like"/>
</dbReference>
<dbReference type="OMA" id="INDRIMV"/>
<feature type="domain" description="Prolyl 4-hydroxylase alpha subunit" evidence="6">
    <location>
        <begin position="32"/>
        <end position="274"/>
    </location>
</feature>
<dbReference type="Pfam" id="PF13640">
    <property type="entry name" value="2OG-FeII_Oxy_3"/>
    <property type="match status" value="1"/>
</dbReference>
<dbReference type="EMBL" id="GL871113">
    <property type="protein sequence ID" value="EGC34077.1"/>
    <property type="molecule type" value="Genomic_DNA"/>
</dbReference>
<dbReference type="OrthoDB" id="16686at2759"/>